<organism evidence="2 3">
    <name type="scientific">Globodera pallida</name>
    <name type="common">Potato cyst nematode worm</name>
    <name type="synonym">Heterodera pallida</name>
    <dbReference type="NCBI Taxonomy" id="36090"/>
    <lineage>
        <taxon>Eukaryota</taxon>
        <taxon>Metazoa</taxon>
        <taxon>Ecdysozoa</taxon>
        <taxon>Nematoda</taxon>
        <taxon>Chromadorea</taxon>
        <taxon>Rhabditida</taxon>
        <taxon>Tylenchina</taxon>
        <taxon>Tylenchomorpha</taxon>
        <taxon>Tylenchoidea</taxon>
        <taxon>Heteroderidae</taxon>
        <taxon>Heteroderinae</taxon>
        <taxon>Globodera</taxon>
    </lineage>
</organism>
<reference evidence="3" key="2">
    <citation type="submission" date="2016-06" db="UniProtKB">
        <authorList>
            <consortium name="WormBaseParasite"/>
        </authorList>
    </citation>
    <scope>IDENTIFICATION</scope>
</reference>
<evidence type="ECO:0000313" key="3">
    <source>
        <dbReference type="WBParaSite" id="GPLIN_000311500"/>
    </source>
</evidence>
<feature type="coiled-coil region" evidence="1">
    <location>
        <begin position="12"/>
        <end position="39"/>
    </location>
</feature>
<protein>
    <submittedName>
        <fullName evidence="3">Uncharacterized protein</fullName>
    </submittedName>
</protein>
<evidence type="ECO:0000313" key="2">
    <source>
        <dbReference type="Proteomes" id="UP000050741"/>
    </source>
</evidence>
<sequence>MEALKLSNANKFAELETNNDNLEKHQKEQQLNIVDLEKTVATLSEMNDLEIWAIWSPLKNCVFSIVVADLEAQKLSNANKFVEIEQKNDDKLEKPQKEQQLNSVDLQKKVATLREMVI</sequence>
<reference evidence="2" key="1">
    <citation type="submission" date="2014-05" db="EMBL/GenBank/DDBJ databases">
        <title>The genome and life-stage specific transcriptomes of Globodera pallida elucidate key aspects of plant parasitism by a cyst nematode.</title>
        <authorList>
            <person name="Cotton J.A."/>
            <person name="Lilley C.J."/>
            <person name="Jones L.M."/>
            <person name="Kikuchi T."/>
            <person name="Reid A.J."/>
            <person name="Thorpe P."/>
            <person name="Tsai I.J."/>
            <person name="Beasley H."/>
            <person name="Blok V."/>
            <person name="Cock P.J.A."/>
            <person name="Van den Akker S.E."/>
            <person name="Holroyd N."/>
            <person name="Hunt M."/>
            <person name="Mantelin S."/>
            <person name="Naghra H."/>
            <person name="Pain A."/>
            <person name="Palomares-Rius J.E."/>
            <person name="Zarowiecki M."/>
            <person name="Berriman M."/>
            <person name="Jones J.T."/>
            <person name="Urwin P.E."/>
        </authorList>
    </citation>
    <scope>NUCLEOTIDE SEQUENCE [LARGE SCALE GENOMIC DNA]</scope>
    <source>
        <strain evidence="2">Lindley</strain>
    </source>
</reference>
<keyword evidence="2" id="KW-1185">Reference proteome</keyword>
<dbReference type="WBParaSite" id="GPLIN_000311500">
    <property type="protein sequence ID" value="GPLIN_000311500"/>
    <property type="gene ID" value="GPLIN_000311500"/>
</dbReference>
<name>A0A183BR79_GLOPA</name>
<keyword evidence="1" id="KW-0175">Coiled coil</keyword>
<accession>A0A183BR79</accession>
<evidence type="ECO:0000256" key="1">
    <source>
        <dbReference type="SAM" id="Coils"/>
    </source>
</evidence>
<dbReference type="Proteomes" id="UP000050741">
    <property type="component" value="Unassembled WGS sequence"/>
</dbReference>
<proteinExistence type="predicted"/>
<dbReference type="AlphaFoldDB" id="A0A183BR79"/>